<evidence type="ECO:0008006" key="3">
    <source>
        <dbReference type="Google" id="ProtNLM"/>
    </source>
</evidence>
<accession>A0A1H5T134</accession>
<dbReference type="AlphaFoldDB" id="A0A1H5T134"/>
<proteinExistence type="predicted"/>
<protein>
    <recommendedName>
        <fullName evidence="3">DUF306 domain-containing protein</fullName>
    </recommendedName>
</protein>
<dbReference type="Proteomes" id="UP000236735">
    <property type="component" value="Unassembled WGS sequence"/>
</dbReference>
<dbReference type="EMBL" id="FNUV01000002">
    <property type="protein sequence ID" value="SEF55811.1"/>
    <property type="molecule type" value="Genomic_DNA"/>
</dbReference>
<dbReference type="RefSeq" id="WP_146063082.1">
    <property type="nucleotide sequence ID" value="NZ_FNUV01000002.1"/>
</dbReference>
<sequence>MTRSYLLGNVLFLLLIGVGMTLTSCSDEESDDLSSVIFIETDEIPKTTNVNHLYASWALLGKSNTENGGIYPQGKYIINIANDGTFQGEAENNKFHGNYVCQDDGTFQVIEYEGVSRKARKDETFIHETIKKCKKFLVSEKGAYMALYYSDTDYLLFRNDKK</sequence>
<reference evidence="1 2" key="1">
    <citation type="submission" date="2016-10" db="EMBL/GenBank/DDBJ databases">
        <authorList>
            <person name="de Groot N.N."/>
        </authorList>
    </citation>
    <scope>NUCLEOTIDE SEQUENCE [LARGE SCALE GENOMIC DNA]</scope>
    <source>
        <strain evidence="1 2">AR32</strain>
    </source>
</reference>
<organism evidence="1 2">
    <name type="scientific">Xylanibacter ruminicola</name>
    <name type="common">Prevotella ruminicola</name>
    <dbReference type="NCBI Taxonomy" id="839"/>
    <lineage>
        <taxon>Bacteria</taxon>
        <taxon>Pseudomonadati</taxon>
        <taxon>Bacteroidota</taxon>
        <taxon>Bacteroidia</taxon>
        <taxon>Bacteroidales</taxon>
        <taxon>Prevotellaceae</taxon>
        <taxon>Xylanibacter</taxon>
    </lineage>
</organism>
<dbReference type="PROSITE" id="PS51257">
    <property type="entry name" value="PROKAR_LIPOPROTEIN"/>
    <property type="match status" value="1"/>
</dbReference>
<name>A0A1H5T134_XYLRU</name>
<gene>
    <name evidence="1" type="ORF">SAMN05216354_0778</name>
</gene>
<evidence type="ECO:0000313" key="2">
    <source>
        <dbReference type="Proteomes" id="UP000236735"/>
    </source>
</evidence>
<evidence type="ECO:0000313" key="1">
    <source>
        <dbReference type="EMBL" id="SEF55811.1"/>
    </source>
</evidence>